<sequence>MYLIFNSIFLSILITFSSLGIADEQQENSIKESLKRWAPDAKPQSIKSISVPNLYEVILDGQIFYLTQDGRYAIQGQIIDLATRTNLTEKRVKAIRAAAISELDEKDMIVFTPKDPKYTVNIFTDIDCPYCRQMHQHIDEYNKLGIKVRYLAFPRAGIGSSSYDKAANVWCAQDKQKAITLAKADKPIKNTAQCTNPVADQFLLGEKIGVNATPTFILKDGTMIPGFIRPSSLIKLLEQNANSAG</sequence>
<dbReference type="InterPro" id="IPR051470">
    <property type="entry name" value="Thiol:disulfide_interchange"/>
</dbReference>
<dbReference type="SUPFAM" id="SSF52833">
    <property type="entry name" value="Thioredoxin-like"/>
    <property type="match status" value="1"/>
</dbReference>
<dbReference type="Proteomes" id="UP000516072">
    <property type="component" value="Chromosome"/>
</dbReference>
<evidence type="ECO:0000256" key="7">
    <source>
        <dbReference type="RuleBase" id="RU364038"/>
    </source>
</evidence>
<dbReference type="RefSeq" id="WP_197744882.1">
    <property type="nucleotide sequence ID" value="NZ_LR778175.1"/>
</dbReference>
<name>A0A7G1Q8Q0_9GAMM</name>
<dbReference type="InterPro" id="IPR018950">
    <property type="entry name" value="DiS-bond_isomerase_DsbC/G_N"/>
</dbReference>
<evidence type="ECO:0000256" key="2">
    <source>
        <dbReference type="ARBA" id="ARBA00009813"/>
    </source>
</evidence>
<accession>A0A7G1Q8Q0</accession>
<dbReference type="SUPFAM" id="SSF54423">
    <property type="entry name" value="DsbC/DsbG N-terminal domain-like"/>
    <property type="match status" value="1"/>
</dbReference>
<evidence type="ECO:0000259" key="9">
    <source>
        <dbReference type="Pfam" id="PF13098"/>
    </source>
</evidence>
<gene>
    <name evidence="10" type="ORF">NSCAC_0535</name>
</gene>
<keyword evidence="6 7" id="KW-0676">Redox-active center</keyword>
<dbReference type="InterPro" id="IPR009094">
    <property type="entry name" value="DiS-bond_isomerase_DsbC/G_N_sf"/>
</dbReference>
<dbReference type="Gene3D" id="3.10.450.70">
    <property type="entry name" value="Disulphide bond isomerase, DsbC/G, N-terminal"/>
    <property type="match status" value="1"/>
</dbReference>
<evidence type="ECO:0000256" key="3">
    <source>
        <dbReference type="ARBA" id="ARBA00022729"/>
    </source>
</evidence>
<evidence type="ECO:0000313" key="11">
    <source>
        <dbReference type="Proteomes" id="UP000516072"/>
    </source>
</evidence>
<dbReference type="InterPro" id="IPR036249">
    <property type="entry name" value="Thioredoxin-like_sf"/>
</dbReference>
<protein>
    <recommendedName>
        <fullName evidence="7">Thiol:disulfide interchange protein</fullName>
    </recommendedName>
</protein>
<evidence type="ECO:0000256" key="4">
    <source>
        <dbReference type="ARBA" id="ARBA00022764"/>
    </source>
</evidence>
<dbReference type="Pfam" id="PF10411">
    <property type="entry name" value="DsbC_N"/>
    <property type="match status" value="1"/>
</dbReference>
<proteinExistence type="inferred from homology"/>
<keyword evidence="4 7" id="KW-0574">Periplasm</keyword>
<dbReference type="GO" id="GO:0042597">
    <property type="term" value="C:periplasmic space"/>
    <property type="evidence" value="ECO:0007669"/>
    <property type="project" value="UniProtKB-SubCell"/>
</dbReference>
<feature type="signal peptide" evidence="7">
    <location>
        <begin position="1"/>
        <end position="22"/>
    </location>
</feature>
<evidence type="ECO:0000256" key="5">
    <source>
        <dbReference type="ARBA" id="ARBA00023157"/>
    </source>
</evidence>
<dbReference type="CDD" id="cd03020">
    <property type="entry name" value="DsbA_DsbC_DsbG"/>
    <property type="match status" value="1"/>
</dbReference>
<comment type="function">
    <text evidence="7">Required for disulfide bond formation in some periplasmic proteins. Acts by transferring its disulfide bond to other proteins and is reduced in the process.</text>
</comment>
<reference evidence="10 11" key="1">
    <citation type="submission" date="2020-03" db="EMBL/GenBank/DDBJ databases">
        <authorList>
            <person name="Picone N."/>
        </authorList>
    </citation>
    <scope>NUCLEOTIDE SEQUENCE [LARGE SCALE GENOMIC DNA]</scope>
    <source>
        <strain evidence="10">NSCAC1</strain>
    </source>
</reference>
<dbReference type="InterPro" id="IPR012336">
    <property type="entry name" value="Thioredoxin-like_fold"/>
</dbReference>
<dbReference type="AlphaFoldDB" id="A0A7G1Q8Q0"/>
<dbReference type="InterPro" id="IPR033954">
    <property type="entry name" value="DiS-bond_Isoase_DsbC/G"/>
</dbReference>
<dbReference type="EMBL" id="LR778175">
    <property type="protein sequence ID" value="CAB1275175.1"/>
    <property type="molecule type" value="Genomic_DNA"/>
</dbReference>
<dbReference type="Pfam" id="PF13098">
    <property type="entry name" value="Thioredoxin_2"/>
    <property type="match status" value="1"/>
</dbReference>
<keyword evidence="5" id="KW-1015">Disulfide bond</keyword>
<dbReference type="KEGG" id="ntg:NSCAC_0535"/>
<keyword evidence="3 7" id="KW-0732">Signal</keyword>
<keyword evidence="11" id="KW-1185">Reference proteome</keyword>
<dbReference type="PANTHER" id="PTHR35272">
    <property type="entry name" value="THIOL:DISULFIDE INTERCHANGE PROTEIN DSBC-RELATED"/>
    <property type="match status" value="1"/>
</dbReference>
<evidence type="ECO:0000259" key="8">
    <source>
        <dbReference type="Pfam" id="PF10411"/>
    </source>
</evidence>
<dbReference type="Gene3D" id="3.40.30.10">
    <property type="entry name" value="Glutaredoxin"/>
    <property type="match status" value="1"/>
</dbReference>
<evidence type="ECO:0000256" key="6">
    <source>
        <dbReference type="ARBA" id="ARBA00023284"/>
    </source>
</evidence>
<organism evidence="10 11">
    <name type="scientific">Candidatus Nitrosacidococcus tergens</name>
    <dbReference type="NCBI Taxonomy" id="553981"/>
    <lineage>
        <taxon>Bacteria</taxon>
        <taxon>Pseudomonadati</taxon>
        <taxon>Pseudomonadota</taxon>
        <taxon>Gammaproteobacteria</taxon>
        <taxon>Chromatiales</taxon>
        <taxon>Chromatiaceae</taxon>
        <taxon>Candidatus Nitrosacidococcus</taxon>
    </lineage>
</organism>
<evidence type="ECO:0000256" key="1">
    <source>
        <dbReference type="ARBA" id="ARBA00004418"/>
    </source>
</evidence>
<evidence type="ECO:0000313" key="10">
    <source>
        <dbReference type="EMBL" id="CAB1275175.1"/>
    </source>
</evidence>
<feature type="domain" description="Disulphide bond isomerase DsbC/G N-terminal" evidence="8">
    <location>
        <begin position="24"/>
        <end position="89"/>
    </location>
</feature>
<feature type="domain" description="Thioredoxin-like fold" evidence="9">
    <location>
        <begin position="116"/>
        <end position="237"/>
    </location>
</feature>
<comment type="subcellular location">
    <subcellularLocation>
        <location evidence="1 7">Periplasm</location>
    </subcellularLocation>
</comment>
<comment type="similarity">
    <text evidence="2 7">Belongs to the thioredoxin family. DsbC subfamily.</text>
</comment>
<dbReference type="PANTHER" id="PTHR35272:SF3">
    <property type="entry name" value="THIOL:DISULFIDE INTERCHANGE PROTEIN DSBC"/>
    <property type="match status" value="1"/>
</dbReference>
<feature type="chain" id="PRO_5029033413" description="Thiol:disulfide interchange protein" evidence="7">
    <location>
        <begin position="23"/>
        <end position="245"/>
    </location>
</feature>